<name>A0ABT3MU00_9GAMM</name>
<keyword evidence="3" id="KW-1185">Reference proteome</keyword>
<proteinExistence type="predicted"/>
<evidence type="ECO:0008006" key="4">
    <source>
        <dbReference type="Google" id="ProtNLM"/>
    </source>
</evidence>
<feature type="region of interest" description="Disordered" evidence="1">
    <location>
        <begin position="1"/>
        <end position="61"/>
    </location>
</feature>
<dbReference type="EMBL" id="JAPFCC010000001">
    <property type="protein sequence ID" value="MCW7552856.1"/>
    <property type="molecule type" value="Genomic_DNA"/>
</dbReference>
<evidence type="ECO:0000313" key="2">
    <source>
        <dbReference type="EMBL" id="MCW7552856.1"/>
    </source>
</evidence>
<dbReference type="Proteomes" id="UP001209854">
    <property type="component" value="Unassembled WGS sequence"/>
</dbReference>
<feature type="compositionally biased region" description="Basic residues" evidence="1">
    <location>
        <begin position="23"/>
        <end position="39"/>
    </location>
</feature>
<reference evidence="2 3" key="1">
    <citation type="submission" date="2022-10" db="EMBL/GenBank/DDBJ databases">
        <title>High-quality genome sequences of two octocoral-associated bacteria, Endozoicomonas euniceicola EF212 and Endozoicomonas gorgoniicola PS125.</title>
        <authorList>
            <person name="Chiou Y.-J."/>
            <person name="Chen Y.-H."/>
        </authorList>
    </citation>
    <scope>NUCLEOTIDE SEQUENCE [LARGE SCALE GENOMIC DNA]</scope>
    <source>
        <strain evidence="2 3">PS125</strain>
    </source>
</reference>
<evidence type="ECO:0000256" key="1">
    <source>
        <dbReference type="SAM" id="MobiDB-lite"/>
    </source>
</evidence>
<accession>A0ABT3MU00</accession>
<evidence type="ECO:0000313" key="3">
    <source>
        <dbReference type="Proteomes" id="UP001209854"/>
    </source>
</evidence>
<gene>
    <name evidence="2" type="ORF">NX722_09410</name>
</gene>
<comment type="caution">
    <text evidence="2">The sequence shown here is derived from an EMBL/GenBank/DDBJ whole genome shotgun (WGS) entry which is preliminary data.</text>
</comment>
<dbReference type="RefSeq" id="WP_262567763.1">
    <property type="nucleotide sequence ID" value="NZ_JAPFCC010000001.1"/>
</dbReference>
<protein>
    <recommendedName>
        <fullName evidence="4">Ribosome alternative rescue factor ArfA</fullName>
    </recommendedName>
</protein>
<sequence>MAKSKRKRPASAVLKLMSDPMFRQRREKLKTRYNRKEKHNGRSDSRSYQKALSESVLPRAA</sequence>
<organism evidence="2 3">
    <name type="scientific">Endozoicomonas gorgoniicola</name>
    <dbReference type="NCBI Taxonomy" id="1234144"/>
    <lineage>
        <taxon>Bacteria</taxon>
        <taxon>Pseudomonadati</taxon>
        <taxon>Pseudomonadota</taxon>
        <taxon>Gammaproteobacteria</taxon>
        <taxon>Oceanospirillales</taxon>
        <taxon>Endozoicomonadaceae</taxon>
        <taxon>Endozoicomonas</taxon>
    </lineage>
</organism>